<dbReference type="NCBIfam" id="TIGR01550">
    <property type="entry name" value="DOC_P1"/>
    <property type="match status" value="1"/>
</dbReference>
<dbReference type="PIRSF" id="PIRSF018297">
    <property type="entry name" value="Doc"/>
    <property type="match status" value="1"/>
</dbReference>
<dbReference type="InterPro" id="IPR053737">
    <property type="entry name" value="Type_II_TA_Toxin"/>
</dbReference>
<dbReference type="InterPro" id="IPR036597">
    <property type="entry name" value="Fido-like_dom_sf"/>
</dbReference>
<dbReference type="PANTHER" id="PTHR39426">
    <property type="entry name" value="HOMOLOGY TO DEATH-ON-CURING PROTEIN OF PHAGE P1"/>
    <property type="match status" value="1"/>
</dbReference>
<dbReference type="GO" id="GO:0016301">
    <property type="term" value="F:kinase activity"/>
    <property type="evidence" value="ECO:0007669"/>
    <property type="project" value="InterPro"/>
</dbReference>
<gene>
    <name evidence="2" type="ORF">HX900_00870</name>
</gene>
<dbReference type="PANTHER" id="PTHR39426:SF1">
    <property type="entry name" value="HOMOLOGY TO DEATH-ON-CURING PROTEIN OF PHAGE P1"/>
    <property type="match status" value="1"/>
</dbReference>
<name>A0A7Z0RDP4_9HYPH</name>
<dbReference type="PROSITE" id="PS51459">
    <property type="entry name" value="FIDO"/>
    <property type="match status" value="1"/>
</dbReference>
<comment type="caution">
    <text evidence="2">The sequence shown here is derived from an EMBL/GenBank/DDBJ whole genome shotgun (WGS) entry which is preliminary data.</text>
</comment>
<evidence type="ECO:0000313" key="2">
    <source>
        <dbReference type="EMBL" id="NZD59675.1"/>
    </source>
</evidence>
<accession>A0A7Z0RDP4</accession>
<proteinExistence type="predicted"/>
<dbReference type="EMBL" id="JACCPJ010000001">
    <property type="protein sequence ID" value="NZD59675.1"/>
    <property type="molecule type" value="Genomic_DNA"/>
</dbReference>
<reference evidence="2 3" key="1">
    <citation type="submission" date="2020-07" db="EMBL/GenBank/DDBJ databases">
        <authorList>
            <person name="Sun Q."/>
        </authorList>
    </citation>
    <scope>NUCLEOTIDE SEQUENCE [LARGE SCALE GENOMIC DNA]</scope>
    <source>
        <strain evidence="2 3">WYCCWR 11290</strain>
    </source>
</reference>
<organism evidence="2 3">
    <name type="scientific">Rhizobium changzhiense</name>
    <dbReference type="NCBI Taxonomy" id="2692317"/>
    <lineage>
        <taxon>Bacteria</taxon>
        <taxon>Pseudomonadati</taxon>
        <taxon>Pseudomonadota</taxon>
        <taxon>Alphaproteobacteria</taxon>
        <taxon>Hyphomicrobiales</taxon>
        <taxon>Rhizobiaceae</taxon>
        <taxon>Rhizobium/Agrobacterium group</taxon>
        <taxon>Rhizobium</taxon>
    </lineage>
</organism>
<evidence type="ECO:0000259" key="1">
    <source>
        <dbReference type="PROSITE" id="PS51459"/>
    </source>
</evidence>
<dbReference type="RefSeq" id="WP_180693262.1">
    <property type="nucleotide sequence ID" value="NZ_JACCPJ010000001.1"/>
</dbReference>
<dbReference type="Proteomes" id="UP000532162">
    <property type="component" value="Unassembled WGS sequence"/>
</dbReference>
<dbReference type="InterPro" id="IPR006440">
    <property type="entry name" value="Doc"/>
</dbReference>
<evidence type="ECO:0000313" key="3">
    <source>
        <dbReference type="Proteomes" id="UP000532162"/>
    </source>
</evidence>
<sequence length="131" mass="14180">MAFKFLTRPLVEGLQKMQIERFGGLAGLRDEAALESALGRPMHKANYGCDDVIELAAAYLFGLARNHAFVDGNKRIAIVTAGVFLLENGYEIETTDANLYAFVLAVAAGEIDEGGATRFLRDFSIPLSPSP</sequence>
<dbReference type="Gene3D" id="1.20.120.1870">
    <property type="entry name" value="Fic/DOC protein, Fido domain"/>
    <property type="match status" value="1"/>
</dbReference>
<dbReference type="AlphaFoldDB" id="A0A7Z0RDP4"/>
<dbReference type="InterPro" id="IPR003812">
    <property type="entry name" value="Fido"/>
</dbReference>
<feature type="domain" description="Fido" evidence="1">
    <location>
        <begin position="6"/>
        <end position="122"/>
    </location>
</feature>
<dbReference type="Pfam" id="PF02661">
    <property type="entry name" value="Fic"/>
    <property type="match status" value="1"/>
</dbReference>
<dbReference type="SUPFAM" id="SSF140931">
    <property type="entry name" value="Fic-like"/>
    <property type="match status" value="1"/>
</dbReference>
<protein>
    <submittedName>
        <fullName evidence="2">Type II toxin-antitoxin system death-on-curing family toxin</fullName>
    </submittedName>
</protein>